<dbReference type="KEGG" id="tva:4775701"/>
<evidence type="ECO:0000256" key="1">
    <source>
        <dbReference type="ARBA" id="ARBA00022737"/>
    </source>
</evidence>
<dbReference type="EMBL" id="DS113227">
    <property type="protein sequence ID" value="EAY17683.1"/>
    <property type="molecule type" value="Genomic_DNA"/>
</dbReference>
<dbReference type="PROSITE" id="PS50088">
    <property type="entry name" value="ANK_REPEAT"/>
    <property type="match status" value="2"/>
</dbReference>
<gene>
    <name evidence="4" type="ORF">TVAG_169950</name>
</gene>
<reference evidence="4" key="2">
    <citation type="journal article" date="2007" name="Science">
        <title>Draft genome sequence of the sexually transmitted pathogen Trichomonas vaginalis.</title>
        <authorList>
            <person name="Carlton J.M."/>
            <person name="Hirt R.P."/>
            <person name="Silva J.C."/>
            <person name="Delcher A.L."/>
            <person name="Schatz M."/>
            <person name="Zhao Q."/>
            <person name="Wortman J.R."/>
            <person name="Bidwell S.L."/>
            <person name="Alsmark U.C.M."/>
            <person name="Besteiro S."/>
            <person name="Sicheritz-Ponten T."/>
            <person name="Noel C.J."/>
            <person name="Dacks J.B."/>
            <person name="Foster P.G."/>
            <person name="Simillion C."/>
            <person name="Van de Peer Y."/>
            <person name="Miranda-Saavedra D."/>
            <person name="Barton G.J."/>
            <person name="Westrop G.D."/>
            <person name="Mueller S."/>
            <person name="Dessi D."/>
            <person name="Fiori P.L."/>
            <person name="Ren Q."/>
            <person name="Paulsen I."/>
            <person name="Zhang H."/>
            <person name="Bastida-Corcuera F.D."/>
            <person name="Simoes-Barbosa A."/>
            <person name="Brown M.T."/>
            <person name="Hayes R.D."/>
            <person name="Mukherjee M."/>
            <person name="Okumura C.Y."/>
            <person name="Schneider R."/>
            <person name="Smith A.J."/>
            <person name="Vanacova S."/>
            <person name="Villalvazo M."/>
            <person name="Haas B.J."/>
            <person name="Pertea M."/>
            <person name="Feldblyum T.V."/>
            <person name="Utterback T.R."/>
            <person name="Shu C.L."/>
            <person name="Osoegawa K."/>
            <person name="de Jong P.J."/>
            <person name="Hrdy I."/>
            <person name="Horvathova L."/>
            <person name="Zubacova Z."/>
            <person name="Dolezal P."/>
            <person name="Malik S.B."/>
            <person name="Logsdon J.M. Jr."/>
            <person name="Henze K."/>
            <person name="Gupta A."/>
            <person name="Wang C.C."/>
            <person name="Dunne R.L."/>
            <person name="Upcroft J.A."/>
            <person name="Upcroft P."/>
            <person name="White O."/>
            <person name="Salzberg S.L."/>
            <person name="Tang P."/>
            <person name="Chiu C.-H."/>
            <person name="Lee Y.-S."/>
            <person name="Embley T.M."/>
            <person name="Coombs G.H."/>
            <person name="Mottram J.C."/>
            <person name="Tachezy J."/>
            <person name="Fraser-Liggett C.M."/>
            <person name="Johnson P.J."/>
        </authorList>
    </citation>
    <scope>NUCLEOTIDE SEQUENCE [LARGE SCALE GENOMIC DNA]</scope>
    <source>
        <strain evidence="4">G3</strain>
    </source>
</reference>
<dbReference type="Gene3D" id="1.25.40.20">
    <property type="entry name" value="Ankyrin repeat-containing domain"/>
    <property type="match status" value="1"/>
</dbReference>
<dbReference type="PANTHER" id="PTHR24198">
    <property type="entry name" value="ANKYRIN REPEAT AND PROTEIN KINASE DOMAIN-CONTAINING PROTEIN"/>
    <property type="match status" value="1"/>
</dbReference>
<dbReference type="InParanoid" id="A2DPD9"/>
<evidence type="ECO:0000313" key="4">
    <source>
        <dbReference type="EMBL" id="EAY17683.1"/>
    </source>
</evidence>
<feature type="repeat" description="ANK" evidence="3">
    <location>
        <begin position="307"/>
        <end position="339"/>
    </location>
</feature>
<feature type="repeat" description="ANK" evidence="3">
    <location>
        <begin position="374"/>
        <end position="397"/>
    </location>
</feature>
<dbReference type="InterPro" id="IPR002110">
    <property type="entry name" value="Ankyrin_rpt"/>
</dbReference>
<keyword evidence="2 3" id="KW-0040">ANK repeat</keyword>
<evidence type="ECO:0000313" key="5">
    <source>
        <dbReference type="Proteomes" id="UP000001542"/>
    </source>
</evidence>
<dbReference type="OrthoDB" id="194358at2759"/>
<proteinExistence type="predicted"/>
<dbReference type="Pfam" id="PF00023">
    <property type="entry name" value="Ank"/>
    <property type="match status" value="1"/>
</dbReference>
<organism evidence="4 5">
    <name type="scientific">Trichomonas vaginalis (strain ATCC PRA-98 / G3)</name>
    <dbReference type="NCBI Taxonomy" id="412133"/>
    <lineage>
        <taxon>Eukaryota</taxon>
        <taxon>Metamonada</taxon>
        <taxon>Parabasalia</taxon>
        <taxon>Trichomonadida</taxon>
        <taxon>Trichomonadidae</taxon>
        <taxon>Trichomonas</taxon>
    </lineage>
</organism>
<dbReference type="STRING" id="5722.A2DPD9"/>
<dbReference type="SUPFAM" id="SSF48403">
    <property type="entry name" value="Ankyrin repeat"/>
    <property type="match status" value="2"/>
</dbReference>
<dbReference type="RefSeq" id="XP_001329818.1">
    <property type="nucleotide sequence ID" value="XM_001329783.1"/>
</dbReference>
<dbReference type="PROSITE" id="PS50297">
    <property type="entry name" value="ANK_REP_REGION"/>
    <property type="match status" value="2"/>
</dbReference>
<dbReference type="Proteomes" id="UP000001542">
    <property type="component" value="Unassembled WGS sequence"/>
</dbReference>
<name>A2DPD9_TRIV3</name>
<evidence type="ECO:0000256" key="2">
    <source>
        <dbReference type="ARBA" id="ARBA00023043"/>
    </source>
</evidence>
<dbReference type="Pfam" id="PF12796">
    <property type="entry name" value="Ank_2"/>
    <property type="match status" value="2"/>
</dbReference>
<dbReference type="SMR" id="A2DPD9"/>
<keyword evidence="1" id="KW-0677">Repeat</keyword>
<sequence>MIYKLVEAKYASISELLSLFENDTIFYLWLAPEIEEINPGSFMELKNVNKYLLQKKKSFFENNFKLLKDYRLGQGNEDALADILRNDDIDALQVCFTNPNFDINKTIQFSIFFKEFFLQRKPSLIQIAAYYKSVKCFNFLRLNEADLMKEDSFGRKLTYFAVAGGDLKIIDICEESELDFTGVLNVCVQFHNLELLKWLIEVKKIKGIEEAILESCLDNDIECLDYLIKKSTNINVVNDKNSNAFHLACARNNFMIIKLLNHYDVDPNLLNVNDVTPLMLAILRNHSESIDELLNNKRLYLEKRNSKGESALMISISSSKIETIKNLISKGADINTKDNFGFSCLHQAIINRRIDCIEYFLENGKIDINIQANDKWTPLHYAAQFGFADITKILLSHHDIKLVYDENGESPIEIAKKNKRHDVHQLLINHFK</sequence>
<accession>A2DPD9</accession>
<keyword evidence="5" id="KW-1185">Reference proteome</keyword>
<dbReference type="PANTHER" id="PTHR24198:SF165">
    <property type="entry name" value="ANKYRIN REPEAT-CONTAINING PROTEIN-RELATED"/>
    <property type="match status" value="1"/>
</dbReference>
<dbReference type="VEuPathDB" id="TrichDB:TVAGG3_0680990"/>
<dbReference type="VEuPathDB" id="TrichDB:TVAG_169950"/>
<dbReference type="eggNOG" id="KOG4177">
    <property type="taxonomic scope" value="Eukaryota"/>
</dbReference>
<protein>
    <submittedName>
        <fullName evidence="4">Ankyrin repeat protein, putative</fullName>
    </submittedName>
</protein>
<reference evidence="4" key="1">
    <citation type="submission" date="2006-10" db="EMBL/GenBank/DDBJ databases">
        <authorList>
            <person name="Amadeo P."/>
            <person name="Zhao Q."/>
            <person name="Wortman J."/>
            <person name="Fraser-Liggett C."/>
            <person name="Carlton J."/>
        </authorList>
    </citation>
    <scope>NUCLEOTIDE SEQUENCE</scope>
    <source>
        <strain evidence="4">G3</strain>
    </source>
</reference>
<dbReference type="SMART" id="SM00248">
    <property type="entry name" value="ANK"/>
    <property type="match status" value="7"/>
</dbReference>
<dbReference type="InterPro" id="IPR036770">
    <property type="entry name" value="Ankyrin_rpt-contain_sf"/>
</dbReference>
<dbReference type="AlphaFoldDB" id="A2DPD9"/>
<evidence type="ECO:0000256" key="3">
    <source>
        <dbReference type="PROSITE-ProRule" id="PRU00023"/>
    </source>
</evidence>